<dbReference type="Proteomes" id="UP000053201">
    <property type="component" value="Unassembled WGS sequence"/>
</dbReference>
<feature type="repeat" description="RPEL" evidence="2">
    <location>
        <begin position="89"/>
        <end position="114"/>
    </location>
</feature>
<evidence type="ECO:0000256" key="2">
    <source>
        <dbReference type="PROSITE-ProRule" id="PRU00401"/>
    </source>
</evidence>
<dbReference type="Pfam" id="PF02755">
    <property type="entry name" value="RPEL"/>
    <property type="match status" value="1"/>
</dbReference>
<evidence type="ECO:0000313" key="5">
    <source>
        <dbReference type="Proteomes" id="UP000053201"/>
    </source>
</evidence>
<gene>
    <name evidence="4" type="ORF">SPPG_05835</name>
</gene>
<dbReference type="AlphaFoldDB" id="A0A0L0HCE7"/>
<keyword evidence="1" id="KW-0677">Repeat</keyword>
<feature type="region of interest" description="Disordered" evidence="3">
    <location>
        <begin position="1"/>
        <end position="39"/>
    </location>
</feature>
<reference evidence="4 5" key="1">
    <citation type="submission" date="2009-08" db="EMBL/GenBank/DDBJ databases">
        <title>The Genome Sequence of Spizellomyces punctatus strain DAOM BR117.</title>
        <authorList>
            <consortium name="The Broad Institute Genome Sequencing Platform"/>
            <person name="Russ C."/>
            <person name="Cuomo C."/>
            <person name="Shea T."/>
            <person name="Young S.K."/>
            <person name="Zeng Q."/>
            <person name="Koehrsen M."/>
            <person name="Haas B."/>
            <person name="Borodovsky M."/>
            <person name="Guigo R."/>
            <person name="Alvarado L."/>
            <person name="Berlin A."/>
            <person name="Bochicchio J."/>
            <person name="Borenstein D."/>
            <person name="Chapman S."/>
            <person name="Chen Z."/>
            <person name="Engels R."/>
            <person name="Freedman E."/>
            <person name="Gellesch M."/>
            <person name="Goldberg J."/>
            <person name="Griggs A."/>
            <person name="Gujja S."/>
            <person name="Heiman D."/>
            <person name="Hepburn T."/>
            <person name="Howarth C."/>
            <person name="Jen D."/>
            <person name="Larson L."/>
            <person name="Lewis B."/>
            <person name="Mehta T."/>
            <person name="Park D."/>
            <person name="Pearson M."/>
            <person name="Roberts A."/>
            <person name="Saif S."/>
            <person name="Shenoy N."/>
            <person name="Sisk P."/>
            <person name="Stolte C."/>
            <person name="Sykes S."/>
            <person name="Thomson T."/>
            <person name="Walk T."/>
            <person name="White J."/>
            <person name="Yandava C."/>
            <person name="Burger G."/>
            <person name="Gray M.W."/>
            <person name="Holland P.W.H."/>
            <person name="King N."/>
            <person name="Lang F.B.F."/>
            <person name="Roger A.J."/>
            <person name="Ruiz-Trillo I."/>
            <person name="Lander E."/>
            <person name="Nusbaum C."/>
        </authorList>
    </citation>
    <scope>NUCLEOTIDE SEQUENCE [LARGE SCALE GENOMIC DNA]</scope>
    <source>
        <strain evidence="4 5">DAOM BR117</strain>
    </source>
</reference>
<keyword evidence="5" id="KW-1185">Reference proteome</keyword>
<proteinExistence type="predicted"/>
<dbReference type="Gene3D" id="6.10.150.10">
    <property type="match status" value="2"/>
</dbReference>
<dbReference type="GeneID" id="27689186"/>
<dbReference type="InParanoid" id="A0A0L0HCE7"/>
<accession>A0A0L0HCE7</accession>
<dbReference type="OrthoDB" id="197676at2759"/>
<dbReference type="InterPro" id="IPR004018">
    <property type="entry name" value="RPEL_repeat"/>
</dbReference>
<evidence type="ECO:0000256" key="1">
    <source>
        <dbReference type="ARBA" id="ARBA00022737"/>
    </source>
</evidence>
<dbReference type="VEuPathDB" id="FungiDB:SPPG_05835"/>
<evidence type="ECO:0008006" key="6">
    <source>
        <dbReference type="Google" id="ProtNLM"/>
    </source>
</evidence>
<organism evidence="4 5">
    <name type="scientific">Spizellomyces punctatus (strain DAOM BR117)</name>
    <dbReference type="NCBI Taxonomy" id="645134"/>
    <lineage>
        <taxon>Eukaryota</taxon>
        <taxon>Fungi</taxon>
        <taxon>Fungi incertae sedis</taxon>
        <taxon>Chytridiomycota</taxon>
        <taxon>Chytridiomycota incertae sedis</taxon>
        <taxon>Chytridiomycetes</taxon>
        <taxon>Spizellomycetales</taxon>
        <taxon>Spizellomycetaceae</taxon>
        <taxon>Spizellomyces</taxon>
    </lineage>
</organism>
<dbReference type="RefSeq" id="XP_016606907.1">
    <property type="nucleotide sequence ID" value="XM_016754047.1"/>
</dbReference>
<sequence length="157" mass="17624">MASRRDRSISFGGELSRPKLDSILPASGKLAHQPEEEQEGLKRFRGLEDLFAHRPQKDELINRNILRPDNVSGVIQGVQEQLKKQIIEDHLKDKLVARPVPEKLIEQNIMKDSTVAPALQAPQQDLIKSQLQDSLGSSLSKRPSEKDLSKILHPTQA</sequence>
<protein>
    <recommendedName>
        <fullName evidence="6">RPEL repeat protein</fullName>
    </recommendedName>
</protein>
<dbReference type="STRING" id="645134.A0A0L0HCE7"/>
<dbReference type="EMBL" id="KQ257459">
    <property type="protein sequence ID" value="KNC98867.1"/>
    <property type="molecule type" value="Genomic_DNA"/>
</dbReference>
<dbReference type="SMART" id="SM00707">
    <property type="entry name" value="RPEL"/>
    <property type="match status" value="3"/>
</dbReference>
<evidence type="ECO:0000313" key="4">
    <source>
        <dbReference type="EMBL" id="KNC98867.1"/>
    </source>
</evidence>
<name>A0A0L0HCE7_SPIPD</name>
<feature type="repeat" description="RPEL" evidence="2">
    <location>
        <begin position="45"/>
        <end position="70"/>
    </location>
</feature>
<evidence type="ECO:0000256" key="3">
    <source>
        <dbReference type="SAM" id="MobiDB-lite"/>
    </source>
</evidence>
<dbReference type="OMA" id="QCRPDAQ"/>
<dbReference type="PROSITE" id="PS51073">
    <property type="entry name" value="RPEL"/>
    <property type="match status" value="2"/>
</dbReference>
<feature type="compositionally biased region" description="Low complexity" evidence="3">
    <location>
        <begin position="131"/>
        <end position="140"/>
    </location>
</feature>
<feature type="region of interest" description="Disordered" evidence="3">
    <location>
        <begin position="131"/>
        <end position="157"/>
    </location>
</feature>